<gene>
    <name evidence="3" type="ORF">ECE50_017565</name>
</gene>
<dbReference type="Proteomes" id="UP000281028">
    <property type="component" value="Unassembled WGS sequence"/>
</dbReference>
<name>A0A433WKX2_9BACT</name>
<evidence type="ECO:0000313" key="4">
    <source>
        <dbReference type="Proteomes" id="UP000281028"/>
    </source>
</evidence>
<evidence type="ECO:0000259" key="1">
    <source>
        <dbReference type="Pfam" id="PF04773"/>
    </source>
</evidence>
<protein>
    <submittedName>
        <fullName evidence="3">DUF4974 domain-containing protein</fullName>
    </submittedName>
</protein>
<comment type="caution">
    <text evidence="3">The sequence shown here is derived from an EMBL/GenBank/DDBJ whole genome shotgun (WGS) entry which is preliminary data.</text>
</comment>
<dbReference type="GO" id="GO:0016989">
    <property type="term" value="F:sigma factor antagonist activity"/>
    <property type="evidence" value="ECO:0007669"/>
    <property type="project" value="TreeGrafter"/>
</dbReference>
<evidence type="ECO:0000313" key="3">
    <source>
        <dbReference type="EMBL" id="NSL88653.1"/>
    </source>
</evidence>
<dbReference type="InterPro" id="IPR012373">
    <property type="entry name" value="Ferrdict_sens_TM"/>
</dbReference>
<evidence type="ECO:0000259" key="2">
    <source>
        <dbReference type="Pfam" id="PF16344"/>
    </source>
</evidence>
<feature type="domain" description="FecR protein" evidence="1">
    <location>
        <begin position="139"/>
        <end position="222"/>
    </location>
</feature>
<dbReference type="PANTHER" id="PTHR30273:SF2">
    <property type="entry name" value="PROTEIN FECR"/>
    <property type="match status" value="1"/>
</dbReference>
<dbReference type="EMBL" id="RIAR02000001">
    <property type="protein sequence ID" value="NSL88653.1"/>
    <property type="molecule type" value="Genomic_DNA"/>
</dbReference>
<dbReference type="AlphaFoldDB" id="A0A433WKX2"/>
<dbReference type="Pfam" id="PF04773">
    <property type="entry name" value="FecR"/>
    <property type="match status" value="1"/>
</dbReference>
<dbReference type="Pfam" id="PF16344">
    <property type="entry name" value="FecR_C"/>
    <property type="match status" value="1"/>
</dbReference>
<organism evidence="3 4">
    <name type="scientific">Chitinophaga solisilvae</name>
    <dbReference type="NCBI Taxonomy" id="1233460"/>
    <lineage>
        <taxon>Bacteria</taxon>
        <taxon>Pseudomonadati</taxon>
        <taxon>Bacteroidota</taxon>
        <taxon>Chitinophagia</taxon>
        <taxon>Chitinophagales</taxon>
        <taxon>Chitinophagaceae</taxon>
        <taxon>Chitinophaga</taxon>
    </lineage>
</organism>
<keyword evidence="4" id="KW-1185">Reference proteome</keyword>
<dbReference type="PIRSF" id="PIRSF018266">
    <property type="entry name" value="FecR"/>
    <property type="match status" value="1"/>
</dbReference>
<feature type="domain" description="Protein FecR C-terminal" evidence="2">
    <location>
        <begin position="271"/>
        <end position="340"/>
    </location>
</feature>
<proteinExistence type="predicted"/>
<reference evidence="3" key="1">
    <citation type="submission" date="2020-05" db="EMBL/GenBank/DDBJ databases">
        <title>Chitinophaga laudate sp. nov., isolated from a tropical peat swamp.</title>
        <authorList>
            <person name="Goh C.B.S."/>
            <person name="Lee M.S."/>
            <person name="Parimannan S."/>
            <person name="Pasbakhsh P."/>
            <person name="Yule C.M."/>
            <person name="Rajandas H."/>
            <person name="Loke S."/>
            <person name="Croft L."/>
            <person name="Tan J.B.L."/>
        </authorList>
    </citation>
    <scope>NUCLEOTIDE SEQUENCE</scope>
    <source>
        <strain evidence="3">Mgbs1</strain>
    </source>
</reference>
<dbReference type="Gene3D" id="2.60.120.1440">
    <property type="match status" value="1"/>
</dbReference>
<sequence>MGETENLLYNFIDNRCTEEELQQVKILLDTEAGRTMLDELLHRREASAWNNPPAHNAAMQEVIRRKQAEMQQRIQDNETREQPPVGRIINLGKIFRYAAVWVGLILLSGLTIRELRKQRVTDTAIRYIEKVNPKGAPERYLLPDSTVVYLAAGSRLKYPDTYPQTGRDIELQGEAFFDVSRDEVHPFTIRSGMILTRVLGTSFRITAWEGQQQEVAVATGKVSISTVAAAKITELGMLTPGRKITYDPETGKAVPGAADISSIELWKAGGLLFTEMPMHNVAIALERRYGIAFHFENAGAARHVVNGSFSAADSLPAIVDMLAFVGKFSYRLSADGKTYFIK</sequence>
<dbReference type="OrthoDB" id="1119382at2"/>
<dbReference type="InterPro" id="IPR006860">
    <property type="entry name" value="FecR"/>
</dbReference>
<dbReference type="Gene3D" id="3.55.50.30">
    <property type="match status" value="1"/>
</dbReference>
<accession>A0A433WKX2</accession>
<dbReference type="InterPro" id="IPR032508">
    <property type="entry name" value="FecR_C"/>
</dbReference>
<dbReference type="PANTHER" id="PTHR30273">
    <property type="entry name" value="PERIPLASMIC SIGNAL SENSOR AND SIGMA FACTOR ACTIVATOR FECR-RELATED"/>
    <property type="match status" value="1"/>
</dbReference>